<accession>A0AAV6NSF9</accession>
<feature type="region of interest" description="Disordered" evidence="1">
    <location>
        <begin position="1"/>
        <end position="34"/>
    </location>
</feature>
<dbReference type="EMBL" id="JAGKQH010000004">
    <property type="protein sequence ID" value="KAG6602134.1"/>
    <property type="molecule type" value="Genomic_DNA"/>
</dbReference>
<gene>
    <name evidence="2" type="ORF">SDJN03_07367</name>
</gene>
<feature type="non-terminal residue" evidence="2">
    <location>
        <position position="1"/>
    </location>
</feature>
<feature type="compositionally biased region" description="Basic and acidic residues" evidence="1">
    <location>
        <begin position="1"/>
        <end position="14"/>
    </location>
</feature>
<reference evidence="2 3" key="1">
    <citation type="journal article" date="2021" name="Hortic Res">
        <title>The domestication of Cucurbita argyrosperma as revealed by the genome of its wild relative.</title>
        <authorList>
            <person name="Barrera-Redondo J."/>
            <person name="Sanchez-de la Vega G."/>
            <person name="Aguirre-Liguori J.A."/>
            <person name="Castellanos-Morales G."/>
            <person name="Gutierrez-Guerrero Y.T."/>
            <person name="Aguirre-Dugua X."/>
            <person name="Aguirre-Planter E."/>
            <person name="Tenaillon M.I."/>
            <person name="Lira-Saade R."/>
            <person name="Eguiarte L.E."/>
        </authorList>
    </citation>
    <scope>NUCLEOTIDE SEQUENCE [LARGE SCALE GENOMIC DNA]</scope>
    <source>
        <strain evidence="2">JBR-2021</strain>
    </source>
</reference>
<dbReference type="AlphaFoldDB" id="A0AAV6NSF9"/>
<sequence length="132" mass="14870">MRFRVSPDDNRELPEQNPTAHHPPSVNGNHLPPIDPVKSEIATLTKLAIPYQICDGKAKSVLPLIPAKPDTAVTSTNSVEYRAGIGKVKSVIPKKRKLVKTMMYHCIKDFLKSLFRPPPKTHRRRPKPIIHD</sequence>
<proteinExistence type="predicted"/>
<evidence type="ECO:0000256" key="1">
    <source>
        <dbReference type="SAM" id="MobiDB-lite"/>
    </source>
</evidence>
<evidence type="ECO:0000313" key="2">
    <source>
        <dbReference type="EMBL" id="KAG6602134.1"/>
    </source>
</evidence>
<organism evidence="2 3">
    <name type="scientific">Cucurbita argyrosperma subsp. sororia</name>
    <dbReference type="NCBI Taxonomy" id="37648"/>
    <lineage>
        <taxon>Eukaryota</taxon>
        <taxon>Viridiplantae</taxon>
        <taxon>Streptophyta</taxon>
        <taxon>Embryophyta</taxon>
        <taxon>Tracheophyta</taxon>
        <taxon>Spermatophyta</taxon>
        <taxon>Magnoliopsida</taxon>
        <taxon>eudicotyledons</taxon>
        <taxon>Gunneridae</taxon>
        <taxon>Pentapetalae</taxon>
        <taxon>rosids</taxon>
        <taxon>fabids</taxon>
        <taxon>Cucurbitales</taxon>
        <taxon>Cucurbitaceae</taxon>
        <taxon>Cucurbiteae</taxon>
        <taxon>Cucurbita</taxon>
    </lineage>
</organism>
<evidence type="ECO:0000313" key="3">
    <source>
        <dbReference type="Proteomes" id="UP000685013"/>
    </source>
</evidence>
<protein>
    <submittedName>
        <fullName evidence="2">Uncharacterized protein</fullName>
    </submittedName>
</protein>
<comment type="caution">
    <text evidence="2">The sequence shown here is derived from an EMBL/GenBank/DDBJ whole genome shotgun (WGS) entry which is preliminary data.</text>
</comment>
<dbReference type="Proteomes" id="UP000685013">
    <property type="component" value="Chromosome 4"/>
</dbReference>
<name>A0AAV6NSF9_9ROSI</name>
<keyword evidence="3" id="KW-1185">Reference proteome</keyword>